<keyword evidence="3" id="KW-1185">Reference proteome</keyword>
<evidence type="ECO:0000313" key="3">
    <source>
        <dbReference type="Proteomes" id="UP001396334"/>
    </source>
</evidence>
<proteinExistence type="predicted"/>
<gene>
    <name evidence="2" type="ORF">V6N11_036265</name>
</gene>
<keyword evidence="1" id="KW-0812">Transmembrane</keyword>
<keyword evidence="1" id="KW-1133">Transmembrane helix</keyword>
<evidence type="ECO:0000256" key="1">
    <source>
        <dbReference type="SAM" id="Phobius"/>
    </source>
</evidence>
<dbReference type="EMBL" id="JBBPBN010000024">
    <property type="protein sequence ID" value="KAK9009737.1"/>
    <property type="molecule type" value="Genomic_DNA"/>
</dbReference>
<feature type="transmembrane region" description="Helical" evidence="1">
    <location>
        <begin position="77"/>
        <end position="105"/>
    </location>
</feature>
<sequence length="118" mass="13736">MNCKVGNQPFPEEKNEIALVVHELVVRRDLHNAAVGDSGCEEHFPAWPVYRFMIKRECGRISSRRKSSYYRLAKERALVYAGMSFSCIYLAYVMLMLPIIVLVHLEAYYGFRLSDDVW</sequence>
<dbReference type="Proteomes" id="UP001396334">
    <property type="component" value="Unassembled WGS sequence"/>
</dbReference>
<comment type="caution">
    <text evidence="2">The sequence shown here is derived from an EMBL/GenBank/DDBJ whole genome shotgun (WGS) entry which is preliminary data.</text>
</comment>
<reference evidence="2 3" key="1">
    <citation type="journal article" date="2024" name="G3 (Bethesda)">
        <title>Genome assembly of Hibiscus sabdariffa L. provides insights into metabolisms of medicinal natural products.</title>
        <authorList>
            <person name="Kim T."/>
        </authorList>
    </citation>
    <scope>NUCLEOTIDE SEQUENCE [LARGE SCALE GENOMIC DNA]</scope>
    <source>
        <strain evidence="2">TK-2024</strain>
        <tissue evidence="2">Old leaves</tissue>
    </source>
</reference>
<keyword evidence="1" id="KW-0472">Membrane</keyword>
<organism evidence="2 3">
    <name type="scientific">Hibiscus sabdariffa</name>
    <name type="common">roselle</name>
    <dbReference type="NCBI Taxonomy" id="183260"/>
    <lineage>
        <taxon>Eukaryota</taxon>
        <taxon>Viridiplantae</taxon>
        <taxon>Streptophyta</taxon>
        <taxon>Embryophyta</taxon>
        <taxon>Tracheophyta</taxon>
        <taxon>Spermatophyta</taxon>
        <taxon>Magnoliopsida</taxon>
        <taxon>eudicotyledons</taxon>
        <taxon>Gunneridae</taxon>
        <taxon>Pentapetalae</taxon>
        <taxon>rosids</taxon>
        <taxon>malvids</taxon>
        <taxon>Malvales</taxon>
        <taxon>Malvaceae</taxon>
        <taxon>Malvoideae</taxon>
        <taxon>Hibiscus</taxon>
    </lineage>
</organism>
<name>A0ABR2R9X4_9ROSI</name>
<protein>
    <submittedName>
        <fullName evidence="2">Uncharacterized protein</fullName>
    </submittedName>
</protein>
<evidence type="ECO:0000313" key="2">
    <source>
        <dbReference type="EMBL" id="KAK9009737.1"/>
    </source>
</evidence>
<accession>A0ABR2R9X4</accession>